<feature type="signal peptide" evidence="2">
    <location>
        <begin position="1"/>
        <end position="28"/>
    </location>
</feature>
<evidence type="ECO:0000313" key="4">
    <source>
        <dbReference type="Proteomes" id="UP000192247"/>
    </source>
</evidence>
<dbReference type="PROSITE" id="PS51257">
    <property type="entry name" value="PROKAR_LIPOPROTEIN"/>
    <property type="match status" value="1"/>
</dbReference>
<protein>
    <submittedName>
        <fullName evidence="3">Uncharacterized protein</fullName>
    </submittedName>
</protein>
<evidence type="ECO:0000256" key="1">
    <source>
        <dbReference type="SAM" id="MobiDB-lite"/>
    </source>
</evidence>
<organism evidence="3 4">
    <name type="scientific">Tropilaelaps mercedesae</name>
    <dbReference type="NCBI Taxonomy" id="418985"/>
    <lineage>
        <taxon>Eukaryota</taxon>
        <taxon>Metazoa</taxon>
        <taxon>Ecdysozoa</taxon>
        <taxon>Arthropoda</taxon>
        <taxon>Chelicerata</taxon>
        <taxon>Arachnida</taxon>
        <taxon>Acari</taxon>
        <taxon>Parasitiformes</taxon>
        <taxon>Mesostigmata</taxon>
        <taxon>Gamasina</taxon>
        <taxon>Dermanyssoidea</taxon>
        <taxon>Laelapidae</taxon>
        <taxon>Tropilaelaps</taxon>
    </lineage>
</organism>
<accession>A0A1V9XNP9</accession>
<dbReference type="AlphaFoldDB" id="A0A1V9XNP9"/>
<reference evidence="3 4" key="1">
    <citation type="journal article" date="2017" name="Gigascience">
        <title>Draft genome of the honey bee ectoparasitic mite, Tropilaelaps mercedesae, is shaped by the parasitic life history.</title>
        <authorList>
            <person name="Dong X."/>
            <person name="Armstrong S.D."/>
            <person name="Xia D."/>
            <person name="Makepeace B.L."/>
            <person name="Darby A.C."/>
            <person name="Kadowaki T."/>
        </authorList>
    </citation>
    <scope>NUCLEOTIDE SEQUENCE [LARGE SCALE GENOMIC DNA]</scope>
    <source>
        <strain evidence="3">Wuxi-XJTLU</strain>
    </source>
</reference>
<keyword evidence="2" id="KW-0732">Signal</keyword>
<name>A0A1V9XNP9_9ACAR</name>
<evidence type="ECO:0000256" key="2">
    <source>
        <dbReference type="SAM" id="SignalP"/>
    </source>
</evidence>
<gene>
    <name evidence="3" type="ORF">BIW11_08642</name>
</gene>
<dbReference type="InParanoid" id="A0A1V9XNP9"/>
<sequence>MRWTLSLGTVAVAILLAIVACLLTPSDAVGAGGFSKRPRVNFRTWLKNVYPQIAEEDEIIQQIGGATGVGAQDKRNRDEDYGHLRLIVLGNLINVRAEMWICSSAEYMRRGLVALPSETTTAICDSVENNSFTTQPEAKSRQAGFQKKKNDHHAQSQDQDVSSFRKGHQARQRADTRANDECPPIHGPSRDWISGAKLPGRSRVAARSTLASEFLCTCTGNAQVPNVPKARSGLSYFRKSIDDDETAAATVATALANDMPAVAETHGGH</sequence>
<dbReference type="Proteomes" id="UP000192247">
    <property type="component" value="Unassembled WGS sequence"/>
</dbReference>
<feature type="region of interest" description="Disordered" evidence="1">
    <location>
        <begin position="133"/>
        <end position="196"/>
    </location>
</feature>
<feature type="chain" id="PRO_5013071331" evidence="2">
    <location>
        <begin position="29"/>
        <end position="269"/>
    </location>
</feature>
<proteinExistence type="predicted"/>
<dbReference type="EMBL" id="MNPL01006841">
    <property type="protein sequence ID" value="OQR75107.1"/>
    <property type="molecule type" value="Genomic_DNA"/>
</dbReference>
<evidence type="ECO:0000313" key="3">
    <source>
        <dbReference type="EMBL" id="OQR75107.1"/>
    </source>
</evidence>
<comment type="caution">
    <text evidence="3">The sequence shown here is derived from an EMBL/GenBank/DDBJ whole genome shotgun (WGS) entry which is preliminary data.</text>
</comment>
<keyword evidence="4" id="KW-1185">Reference proteome</keyword>